<sequence length="489" mass="55306">MTDPLTAFVDLVQPIAVPFDWSTAKGAQADFIMDTKTRHTGFVGGLGSGKTWSGSVKTVLYALGNSGCLILVCAPTYRQLRDSTMREFFSVLPNELIENFNKSEYELKLKNGTEVLFRSLDNYDSIRGIQAAFIWIDEANLISLKAWRVVVGRLRQPGFPHRSAITTTPRGKTDNWLYDEYVTKPANNEKLNRQRHTFHARTRDNIDNIGEEYIEDLEATYTGEFALQELEGQFVDIIEGRVYPQFERKYHVDWFEGEELVFEDHLPLYGFWDYGIGDEGALWVAQTVHVPEHDSIPIPDPDNEGEMMVKTIGPSTGLVLLDLILESGQNADFWIGTVQRIEEGWKPFDKHFGDPAGEQRTVTTGKSMAEHLRQAGIFVRSKKVPNDQGRLIVSKMLNEQRMFVSSNVQIGIASFTNYHWPLDPDGKRKAGSIHPVHDWSSHPQDGLRYGATGLFPPRKASKLDERNLNQQAKAPRGGSGFQGIKKVDW</sequence>
<dbReference type="PANTHER" id="PTHR39184">
    <property type="match status" value="1"/>
</dbReference>
<dbReference type="EMBL" id="LAZR01002227">
    <property type="protein sequence ID" value="KKN32818.1"/>
    <property type="molecule type" value="Genomic_DNA"/>
</dbReference>
<protein>
    <submittedName>
        <fullName evidence="2">Uncharacterized protein</fullName>
    </submittedName>
</protein>
<dbReference type="Pfam" id="PF03237">
    <property type="entry name" value="Terminase_6N"/>
    <property type="match status" value="1"/>
</dbReference>
<reference evidence="2" key="1">
    <citation type="journal article" date="2015" name="Nature">
        <title>Complex archaea that bridge the gap between prokaryotes and eukaryotes.</title>
        <authorList>
            <person name="Spang A."/>
            <person name="Saw J.H."/>
            <person name="Jorgensen S.L."/>
            <person name="Zaremba-Niedzwiedzka K."/>
            <person name="Martijn J."/>
            <person name="Lind A.E."/>
            <person name="van Eijk R."/>
            <person name="Schleper C."/>
            <person name="Guy L."/>
            <person name="Ettema T.J."/>
        </authorList>
    </citation>
    <scope>NUCLEOTIDE SEQUENCE</scope>
</reference>
<proteinExistence type="predicted"/>
<dbReference type="Gene3D" id="3.30.420.280">
    <property type="match status" value="1"/>
</dbReference>
<evidence type="ECO:0000313" key="2">
    <source>
        <dbReference type="EMBL" id="KKN32818.1"/>
    </source>
</evidence>
<comment type="caution">
    <text evidence="2">The sequence shown here is derived from an EMBL/GenBank/DDBJ whole genome shotgun (WGS) entry which is preliminary data.</text>
</comment>
<dbReference type="Gene3D" id="3.40.50.300">
    <property type="entry name" value="P-loop containing nucleotide triphosphate hydrolases"/>
    <property type="match status" value="1"/>
</dbReference>
<accession>A0A0F9SUI4</accession>
<dbReference type="PANTHER" id="PTHR39184:SF1">
    <property type="entry name" value="PBSX PHAGE TERMINASE LARGE SUBUNIT"/>
    <property type="match status" value="1"/>
</dbReference>
<dbReference type="InterPro" id="IPR052380">
    <property type="entry name" value="Viral_DNA_packaging_terminase"/>
</dbReference>
<feature type="region of interest" description="Disordered" evidence="1">
    <location>
        <begin position="458"/>
        <end position="489"/>
    </location>
</feature>
<dbReference type="InterPro" id="IPR027417">
    <property type="entry name" value="P-loop_NTPase"/>
</dbReference>
<dbReference type="AlphaFoldDB" id="A0A0F9SUI4"/>
<name>A0A0F9SUI4_9ZZZZ</name>
<organism evidence="2">
    <name type="scientific">marine sediment metagenome</name>
    <dbReference type="NCBI Taxonomy" id="412755"/>
    <lineage>
        <taxon>unclassified sequences</taxon>
        <taxon>metagenomes</taxon>
        <taxon>ecological metagenomes</taxon>
    </lineage>
</organism>
<gene>
    <name evidence="2" type="ORF">LCGC14_0810090</name>
</gene>
<dbReference type="SUPFAM" id="SSF52540">
    <property type="entry name" value="P-loop containing nucleoside triphosphate hydrolases"/>
    <property type="match status" value="1"/>
</dbReference>
<evidence type="ECO:0000256" key="1">
    <source>
        <dbReference type="SAM" id="MobiDB-lite"/>
    </source>
</evidence>